<feature type="transmembrane region" description="Helical" evidence="1">
    <location>
        <begin position="78"/>
        <end position="98"/>
    </location>
</feature>
<accession>F7XLR8</accession>
<evidence type="ECO:0000313" key="2">
    <source>
        <dbReference type="EMBL" id="AEH60937.1"/>
    </source>
</evidence>
<evidence type="ECO:0000256" key="1">
    <source>
        <dbReference type="SAM" id="Phobius"/>
    </source>
</evidence>
<feature type="transmembrane region" description="Helical" evidence="1">
    <location>
        <begin position="118"/>
        <end position="136"/>
    </location>
</feature>
<gene>
    <name evidence="2" type="ordered locus">Mzhil_1081</name>
</gene>
<reference evidence="2 3" key="1">
    <citation type="submission" date="2010-07" db="EMBL/GenBank/DDBJ databases">
        <title>The complete genome of Methanosalsum zhilinae DSM 4017.</title>
        <authorList>
            <consortium name="US DOE Joint Genome Institute (JGI-PGF)"/>
            <person name="Lucas S."/>
            <person name="Copeland A."/>
            <person name="Lapidus A."/>
            <person name="Glavina del Rio T."/>
            <person name="Dalin E."/>
            <person name="Tice H."/>
            <person name="Bruce D."/>
            <person name="Goodwin L."/>
            <person name="Pitluck S."/>
            <person name="Kyrpides N."/>
            <person name="Mavromatis K."/>
            <person name="Ovchinnikova G."/>
            <person name="Daligault H."/>
            <person name="Detter J.C."/>
            <person name="Han C."/>
            <person name="Tapia R."/>
            <person name="Larimer F."/>
            <person name="Land M."/>
            <person name="Hauser L."/>
            <person name="Markowitz V."/>
            <person name="Cheng J.-F."/>
            <person name="Hugenholtz P."/>
            <person name="Woyke T."/>
            <person name="Wu D."/>
            <person name="Spring S."/>
            <person name="Schueler E."/>
            <person name="Brambilla E."/>
            <person name="Klenk H.-P."/>
            <person name="Eisen J.A."/>
        </authorList>
    </citation>
    <scope>NUCLEOTIDE SEQUENCE [LARGE SCALE GENOMIC DNA]</scope>
    <source>
        <strain evidence="3">DSM 4017 / NBRC 107636 / OCM 62 / WeN5</strain>
    </source>
</reference>
<organism evidence="2 3">
    <name type="scientific">Methanosalsum zhilinae (strain DSM 4017 / NBRC 107636 / OCM 62 / WeN5)</name>
    <name type="common">Methanohalophilus zhilinae</name>
    <dbReference type="NCBI Taxonomy" id="679901"/>
    <lineage>
        <taxon>Archaea</taxon>
        <taxon>Methanobacteriati</taxon>
        <taxon>Methanobacteriota</taxon>
        <taxon>Stenosarchaea group</taxon>
        <taxon>Methanomicrobia</taxon>
        <taxon>Methanosarcinales</taxon>
        <taxon>Methanosarcinaceae</taxon>
        <taxon>Methanosalsum</taxon>
    </lineage>
</organism>
<dbReference type="EMBL" id="CP002101">
    <property type="protein sequence ID" value="AEH60937.1"/>
    <property type="molecule type" value="Genomic_DNA"/>
</dbReference>
<dbReference type="AlphaFoldDB" id="F7XLR8"/>
<dbReference type="GeneID" id="10822708"/>
<evidence type="ECO:0000313" key="3">
    <source>
        <dbReference type="Proteomes" id="UP000006622"/>
    </source>
</evidence>
<keyword evidence="3" id="KW-1185">Reference proteome</keyword>
<dbReference type="KEGG" id="mzh:Mzhil_1081"/>
<feature type="transmembrane region" description="Helical" evidence="1">
    <location>
        <begin position="148"/>
        <end position="164"/>
    </location>
</feature>
<feature type="transmembrane region" description="Helical" evidence="1">
    <location>
        <begin position="12"/>
        <end position="32"/>
    </location>
</feature>
<keyword evidence="1" id="KW-0472">Membrane</keyword>
<dbReference type="Proteomes" id="UP000006622">
    <property type="component" value="Chromosome"/>
</dbReference>
<dbReference type="OrthoDB" id="107315at2157"/>
<sequence length="197" mass="21858" precursor="true">MKDETIFRIKAAVYAVLLLLVIGTLYTIFQTPASALEMLIRGAALFGFISLFVAIISSEYMMEVRKIFGKPFLRIHHLFGAIGLALILTHATSFAINVGSLSPFSVVLSPLETFLELAGRPALYLFIIGALAGIYRSKIKSGWRYIHLVNYVAFLFALIHGLLIGTDLTFTNPLGVIFILMGLVVVYVFISKRLKNR</sequence>
<dbReference type="RefSeq" id="WP_013898374.1">
    <property type="nucleotide sequence ID" value="NC_015676.1"/>
</dbReference>
<dbReference type="HOGENOM" id="CLU_104491_0_0_2"/>
<feature type="transmembrane region" description="Helical" evidence="1">
    <location>
        <begin position="38"/>
        <end position="57"/>
    </location>
</feature>
<keyword evidence="1" id="KW-1133">Transmembrane helix</keyword>
<proteinExistence type="predicted"/>
<name>F7XLR8_METZD</name>
<keyword evidence="1 2" id="KW-0812">Transmembrane</keyword>
<feature type="transmembrane region" description="Helical" evidence="1">
    <location>
        <begin position="170"/>
        <end position="190"/>
    </location>
</feature>
<protein>
    <submittedName>
        <fullName evidence="2">Ferric reductase domain protein transmembrane component domain protein</fullName>
    </submittedName>
</protein>